<feature type="transmembrane region" description="Helical" evidence="1">
    <location>
        <begin position="35"/>
        <end position="60"/>
    </location>
</feature>
<keyword evidence="1" id="KW-0472">Membrane</keyword>
<keyword evidence="1" id="KW-0812">Transmembrane</keyword>
<accession>A0A150XDN1</accession>
<dbReference type="AlphaFoldDB" id="A0A150XDN1"/>
<reference evidence="2 3" key="1">
    <citation type="submission" date="2016-01" db="EMBL/GenBank/DDBJ databases">
        <title>Genome sequencing of Roseivirga echinicomitans KMM 6058.</title>
        <authorList>
            <person name="Selvaratnam C."/>
            <person name="Thevarajoo S."/>
            <person name="Goh K.M."/>
            <person name="Ee R."/>
            <person name="Chan K.-G."/>
            <person name="Chong C.S."/>
        </authorList>
    </citation>
    <scope>NUCLEOTIDE SEQUENCE [LARGE SCALE GENOMIC DNA]</scope>
    <source>
        <strain evidence="2 3">KMM 6058</strain>
    </source>
</reference>
<protein>
    <recommendedName>
        <fullName evidence="4">Phage holin family protein</fullName>
    </recommendedName>
</protein>
<dbReference type="Pfam" id="PF07332">
    <property type="entry name" value="Phage_holin_3_6"/>
    <property type="match status" value="1"/>
</dbReference>
<comment type="caution">
    <text evidence="2">The sequence shown here is derived from an EMBL/GenBank/DDBJ whole genome shotgun (WGS) entry which is preliminary data.</text>
</comment>
<dbReference type="STRING" id="296218.AWN68_07200"/>
<feature type="transmembrane region" description="Helical" evidence="1">
    <location>
        <begin position="72"/>
        <end position="91"/>
    </location>
</feature>
<proteinExistence type="predicted"/>
<evidence type="ECO:0008006" key="4">
    <source>
        <dbReference type="Google" id="ProtNLM"/>
    </source>
</evidence>
<name>A0A150XDN1_9BACT</name>
<organism evidence="2 3">
    <name type="scientific">Roseivirga echinicomitans</name>
    <dbReference type="NCBI Taxonomy" id="296218"/>
    <lineage>
        <taxon>Bacteria</taxon>
        <taxon>Pseudomonadati</taxon>
        <taxon>Bacteroidota</taxon>
        <taxon>Cytophagia</taxon>
        <taxon>Cytophagales</taxon>
        <taxon>Roseivirgaceae</taxon>
        <taxon>Roseivirga</taxon>
    </lineage>
</organism>
<dbReference type="EMBL" id="LRDB01000023">
    <property type="protein sequence ID" value="KYG76802.1"/>
    <property type="molecule type" value="Genomic_DNA"/>
</dbReference>
<dbReference type="InterPro" id="IPR009937">
    <property type="entry name" value="Phage_holin_3_6"/>
</dbReference>
<evidence type="ECO:0000313" key="3">
    <source>
        <dbReference type="Proteomes" id="UP000075615"/>
    </source>
</evidence>
<dbReference type="RefSeq" id="WP_157716204.1">
    <property type="nucleotide sequence ID" value="NZ_LRDB01000023.1"/>
</dbReference>
<keyword evidence="3" id="KW-1185">Reference proteome</keyword>
<gene>
    <name evidence="2" type="ORF">AWN68_07200</name>
</gene>
<evidence type="ECO:0000256" key="1">
    <source>
        <dbReference type="SAM" id="Phobius"/>
    </source>
</evidence>
<dbReference type="Proteomes" id="UP000075615">
    <property type="component" value="Unassembled WGS sequence"/>
</dbReference>
<sequence length="118" mass="13340">MKLFDFNRLIEAFNGFIETKVELWKLEAKEEISALIAKMLVVMLVALGALMALLFFTLALAFLINELLDSDIWGFVIVGGFYAVITIGLFLKRKIIIETVIRKQNIEIEGVSEEEDGL</sequence>
<evidence type="ECO:0000313" key="2">
    <source>
        <dbReference type="EMBL" id="KYG76802.1"/>
    </source>
</evidence>
<keyword evidence="1" id="KW-1133">Transmembrane helix</keyword>
<dbReference type="OrthoDB" id="983060at2"/>